<dbReference type="PATRIC" id="fig|230089.6.peg.4861"/>
<keyword evidence="2" id="KW-1185">Reference proteome</keyword>
<dbReference type="EMBL" id="CP011104">
    <property type="protein sequence ID" value="AKH65562.1"/>
    <property type="molecule type" value="Genomic_DNA"/>
</dbReference>
<dbReference type="Proteomes" id="UP000034866">
    <property type="component" value="Chromosome"/>
</dbReference>
<accession>A0A0F7LUR9</accession>
<gene>
    <name evidence="1" type="ORF">VY86_21530</name>
</gene>
<dbReference type="KEGG" id="ptt:VY86_21530"/>
<name>A0A0F7LUR9_9GAMM</name>
<protein>
    <submittedName>
        <fullName evidence="1">Uncharacterized protein</fullName>
    </submittedName>
</protein>
<evidence type="ECO:0000313" key="1">
    <source>
        <dbReference type="EMBL" id="AKH65562.1"/>
    </source>
</evidence>
<reference evidence="1 2" key="1">
    <citation type="journal article" date="2015" name="J. Biotechnol.">
        <title>Complete genome sequence of Photorhabdus temperata subsp. thracensis 39-8(T), an entomopathogenic bacterium for the improved commercial bioinsecticide.</title>
        <authorList>
            <person name="Kwak Y."/>
            <person name="Shin J.H."/>
        </authorList>
    </citation>
    <scope>NUCLEOTIDE SEQUENCE [LARGE SCALE GENOMIC DNA]</scope>
    <source>
        <strain evidence="1 2">DSM 15199</strain>
    </source>
</reference>
<dbReference type="AlphaFoldDB" id="A0A0F7LUR9"/>
<organism evidence="1 2">
    <name type="scientific">Photorhabdus thracensis</name>
    <dbReference type="NCBI Taxonomy" id="230089"/>
    <lineage>
        <taxon>Bacteria</taxon>
        <taxon>Pseudomonadati</taxon>
        <taxon>Pseudomonadota</taxon>
        <taxon>Gammaproteobacteria</taxon>
        <taxon>Enterobacterales</taxon>
        <taxon>Morganellaceae</taxon>
        <taxon>Photorhabdus</taxon>
    </lineage>
</organism>
<evidence type="ECO:0000313" key="2">
    <source>
        <dbReference type="Proteomes" id="UP000034866"/>
    </source>
</evidence>
<reference evidence="2" key="2">
    <citation type="submission" date="2015-03" db="EMBL/GenBank/DDBJ databases">
        <title>Genome sequence of Azospirillum thiophilum strain DSM 21654T.</title>
        <authorList>
            <person name="Kwak Y."/>
            <person name="Shin J.-H."/>
        </authorList>
    </citation>
    <scope>NUCLEOTIDE SEQUENCE [LARGE SCALE GENOMIC DNA]</scope>
    <source>
        <strain evidence="2">DSM 15199</strain>
    </source>
</reference>
<dbReference type="RefSeq" id="WP_046976514.1">
    <property type="nucleotide sequence ID" value="NZ_CAWQPG010000076.1"/>
</dbReference>
<sequence length="110" mass="12567">MSAGRLPNIARPHPERRRYPSDGFLFFGNGGRPDGRAFGFGALKMADMSDLELNQLRAIREDFIRVDTLCAANEIVSNHIHSLANGTSWMTKYRPERVRRPFAVRHDLQQ</sequence>
<proteinExistence type="predicted"/>